<dbReference type="SMART" id="SM00668">
    <property type="entry name" value="CTLH"/>
    <property type="match status" value="1"/>
</dbReference>
<dbReference type="InterPro" id="IPR006595">
    <property type="entry name" value="CTLH_C"/>
</dbReference>
<keyword evidence="1 3" id="KW-0853">WD repeat</keyword>
<evidence type="ECO:0000256" key="2">
    <source>
        <dbReference type="ARBA" id="ARBA00022737"/>
    </source>
</evidence>
<dbReference type="PANTHER" id="PTHR44083:SF46">
    <property type="entry name" value="CTLH DOMAIN-CONTAINING PROTEIN"/>
    <property type="match status" value="1"/>
</dbReference>
<feature type="domain" description="CTLH" evidence="5">
    <location>
        <begin position="36"/>
        <end position="93"/>
    </location>
</feature>
<feature type="region of interest" description="Disordered" evidence="4">
    <location>
        <begin position="666"/>
        <end position="686"/>
    </location>
</feature>
<dbReference type="SMART" id="SM00667">
    <property type="entry name" value="LisH"/>
    <property type="match status" value="1"/>
</dbReference>
<dbReference type="GO" id="GO:0006355">
    <property type="term" value="P:regulation of DNA-templated transcription"/>
    <property type="evidence" value="ECO:0007669"/>
    <property type="project" value="InterPro"/>
</dbReference>
<dbReference type="PROSITE" id="PS50082">
    <property type="entry name" value="WD_REPEATS_2"/>
    <property type="match status" value="2"/>
</dbReference>
<evidence type="ECO:0000313" key="6">
    <source>
        <dbReference type="EMBL" id="KAB2634027.1"/>
    </source>
</evidence>
<evidence type="ECO:0000256" key="1">
    <source>
        <dbReference type="ARBA" id="ARBA00022574"/>
    </source>
</evidence>
<evidence type="ECO:0000256" key="3">
    <source>
        <dbReference type="PROSITE-ProRule" id="PRU00221"/>
    </source>
</evidence>
<dbReference type="PANTHER" id="PTHR44083">
    <property type="entry name" value="TOPLESS-RELATED PROTEIN 1-RELATED"/>
    <property type="match status" value="1"/>
</dbReference>
<dbReference type="Pfam" id="PF21889">
    <property type="entry name" value="TPR1-like_2nd"/>
    <property type="match status" value="1"/>
</dbReference>
<evidence type="ECO:0000256" key="4">
    <source>
        <dbReference type="SAM" id="MobiDB-lite"/>
    </source>
</evidence>
<dbReference type="PROSITE" id="PS50897">
    <property type="entry name" value="CTLH"/>
    <property type="match status" value="1"/>
</dbReference>
<accession>A0A5N5I4B7</accession>
<dbReference type="InterPro" id="IPR027728">
    <property type="entry name" value="Topless_fam"/>
</dbReference>
<dbReference type="EMBL" id="SMOL01000107">
    <property type="protein sequence ID" value="KAB2634027.1"/>
    <property type="molecule type" value="Genomic_DNA"/>
</dbReference>
<gene>
    <name evidence="6" type="ORF">D8674_039210</name>
</gene>
<keyword evidence="7" id="KW-1185">Reference proteome</keyword>
<dbReference type="Proteomes" id="UP000327157">
    <property type="component" value="Unassembled WGS sequence"/>
</dbReference>
<dbReference type="PROSITE" id="PS50294">
    <property type="entry name" value="WD_REPEATS_REGION"/>
    <property type="match status" value="1"/>
</dbReference>
<dbReference type="SUPFAM" id="SSF50998">
    <property type="entry name" value="Quinoprotein alcohol dehydrogenase-like"/>
    <property type="match status" value="2"/>
</dbReference>
<reference evidence="6 7" key="1">
    <citation type="submission" date="2019-09" db="EMBL/GenBank/DDBJ databases">
        <authorList>
            <person name="Ou C."/>
        </authorList>
    </citation>
    <scope>NUCLEOTIDE SEQUENCE [LARGE SCALE GENOMIC DNA]</scope>
    <source>
        <strain evidence="6">S2</strain>
        <tissue evidence="6">Leaf</tissue>
    </source>
</reference>
<organism evidence="6 7">
    <name type="scientific">Pyrus ussuriensis x Pyrus communis</name>
    <dbReference type="NCBI Taxonomy" id="2448454"/>
    <lineage>
        <taxon>Eukaryota</taxon>
        <taxon>Viridiplantae</taxon>
        <taxon>Streptophyta</taxon>
        <taxon>Embryophyta</taxon>
        <taxon>Tracheophyta</taxon>
        <taxon>Spermatophyta</taxon>
        <taxon>Magnoliopsida</taxon>
        <taxon>eudicotyledons</taxon>
        <taxon>Gunneridae</taxon>
        <taxon>Pentapetalae</taxon>
        <taxon>rosids</taxon>
        <taxon>fabids</taxon>
        <taxon>Rosales</taxon>
        <taxon>Rosaceae</taxon>
        <taxon>Amygdaloideae</taxon>
        <taxon>Maleae</taxon>
        <taxon>Pyrus</taxon>
    </lineage>
</organism>
<dbReference type="InterPro" id="IPR048419">
    <property type="entry name" value="Topless_Znf"/>
</dbReference>
<dbReference type="InterPro" id="IPR054532">
    <property type="entry name" value="TPL_SMU1_LisH-like"/>
</dbReference>
<dbReference type="AlphaFoldDB" id="A0A5N5I4B7"/>
<dbReference type="Gene3D" id="2.130.10.10">
    <property type="entry name" value="YVTN repeat-like/Quinoprotein amine dehydrogenase"/>
    <property type="match status" value="3"/>
</dbReference>
<dbReference type="Pfam" id="PF00400">
    <property type="entry name" value="WD40"/>
    <property type="match status" value="4"/>
</dbReference>
<reference evidence="6 7" key="2">
    <citation type="submission" date="2019-11" db="EMBL/GenBank/DDBJ databases">
        <title>A de novo genome assembly of a pear dwarfing rootstock.</title>
        <authorList>
            <person name="Wang F."/>
            <person name="Wang J."/>
            <person name="Li S."/>
            <person name="Zhang Y."/>
            <person name="Fang M."/>
            <person name="Ma L."/>
            <person name="Zhao Y."/>
            <person name="Jiang S."/>
        </authorList>
    </citation>
    <scope>NUCLEOTIDE SEQUENCE [LARGE SCALE GENOMIC DNA]</scope>
    <source>
        <strain evidence="6">S2</strain>
        <tissue evidence="6">Leaf</tissue>
    </source>
</reference>
<name>A0A5N5I4B7_9ROSA</name>
<protein>
    <submittedName>
        <fullName evidence="6">Topless-related protein 1-like</fullName>
    </submittedName>
</protein>
<proteinExistence type="predicted"/>
<dbReference type="Pfam" id="PF17814">
    <property type="entry name" value="LisH_TPL"/>
    <property type="match status" value="1"/>
</dbReference>
<feature type="compositionally biased region" description="Basic and acidic residues" evidence="4">
    <location>
        <begin position="669"/>
        <end position="686"/>
    </location>
</feature>
<keyword evidence="2" id="KW-0677">Repeat</keyword>
<feature type="repeat" description="WD" evidence="3">
    <location>
        <begin position="435"/>
        <end position="478"/>
    </location>
</feature>
<sequence>MTFSLSKDLIFLIMQLLDEENFQEARHKLEQESGLYFNMKYFEELVLDGKWDEVERYLLGFTKIDDNRYSMKVFFEIRKQKYLEALDKQDRATAVDILVKDLKMFAGFNEELFKEITQLLTLNNFRENAQLASYRDAKTARTIMVMELKKLIEANPLFRDKTQFPHLRHSRLRILINQSFNWQHSLCPNPRQNPDISTLFVDHSCKNSNDSLAQLTGNSQLMGSVPKVVGILPVDANGPFQQQPALVHPPLSTWISIPPNYPAASGGGNGFGGLTNPASSVRGPGDSDDLFKTRLTEVPETGMLQGINLGQSSTAFSAADFPKTVARTLNLGSVPTSMDFHPVQHTLLLVGTNVGDISLWEVSSREKLLSRSFQVWDIGASSMMLKATLIKDPCVSVKRIIWSPEGAVFGVAYSKHIIQLYDYFGRNEIHQHLEIDAHAGSVNDLAFSNPAKQLCVITCGDDKAIKVWNAITGSKLYTFEGHDAPVHSVCPHNKQNVHFIFSTSVNGKIKAWLYDNLGCRVDYDAPGHSCTTMAYSADGKRLFSCGTSKDGESNVVEWNENDGVIKRNYIGFQKQSSGVVQFDTSKNKYLAVGDDYAIKVWDMDKANILTTIDAEGGLPASPCIRFNKEGSLLAVSANDCRVKILATMDGLRLMLTIESHSIIASRNGPKTEKKSGSTRNLEEVKPTRLPEEVNTTRIWNLTQISETSQLRTLRLTALMKTDKISRLTYTYSGNAILALGSSAIHQLWRWSQDDRSSRAKATTNVTPQLMQQTSGILMTNDLTGAKPDYTLPCFALSKNDSYVMSTSGGKISLFNMMTFKTMTTFMSPPPVATSLAFHPEDNNVIAVGMDDSTIQIYNVRINEVKIKLKGHSKRVTGLAFSYLLHTLVSLGADAQLIVWNSEKWERENSCFLRIPAGRMPTAMVETQLQYHKDLMHILVIHESQLAIYETSKLECEKQWIVEESAAPISHATFSCDSQLVYASFMDGTVRIFTSNLQLQCQINPNAYFPADVSSCSASHPLVVAAHPQEPNQFAIGLTDGAVIIFEPLKSEDKWGVPPPVDNGLHTTNEGSLGIGSKRLLLKRPS</sequence>
<dbReference type="Pfam" id="PF21359">
    <property type="entry name" value="zf_topless"/>
    <property type="match status" value="1"/>
</dbReference>
<dbReference type="InterPro" id="IPR015943">
    <property type="entry name" value="WD40/YVTN_repeat-like_dom_sf"/>
</dbReference>
<dbReference type="PROSITE" id="PS50896">
    <property type="entry name" value="LISH"/>
    <property type="match status" value="1"/>
</dbReference>
<dbReference type="OrthoDB" id="6262491at2759"/>
<dbReference type="InterPro" id="IPR001680">
    <property type="entry name" value="WD40_rpt"/>
</dbReference>
<dbReference type="InterPro" id="IPR006594">
    <property type="entry name" value="LisH"/>
</dbReference>
<comment type="caution">
    <text evidence="6">The sequence shown here is derived from an EMBL/GenBank/DDBJ whole genome shotgun (WGS) entry which is preliminary data.</text>
</comment>
<feature type="repeat" description="WD" evidence="3">
    <location>
        <begin position="868"/>
        <end position="909"/>
    </location>
</feature>
<dbReference type="InterPro" id="IPR054080">
    <property type="entry name" value="TPR1-like_2nd"/>
</dbReference>
<dbReference type="InterPro" id="IPR036322">
    <property type="entry name" value="WD40_repeat_dom_sf"/>
</dbReference>
<dbReference type="SUPFAM" id="SSF50978">
    <property type="entry name" value="WD40 repeat-like"/>
    <property type="match status" value="1"/>
</dbReference>
<dbReference type="InterPro" id="IPR011047">
    <property type="entry name" value="Quinoprotein_ADH-like_sf"/>
</dbReference>
<evidence type="ECO:0000259" key="5">
    <source>
        <dbReference type="PROSITE" id="PS50897"/>
    </source>
</evidence>
<dbReference type="SMART" id="SM00320">
    <property type="entry name" value="WD40"/>
    <property type="match status" value="12"/>
</dbReference>
<evidence type="ECO:0000313" key="7">
    <source>
        <dbReference type="Proteomes" id="UP000327157"/>
    </source>
</evidence>